<dbReference type="Pfam" id="PF12697">
    <property type="entry name" value="Abhydrolase_6"/>
    <property type="match status" value="1"/>
</dbReference>
<dbReference type="RefSeq" id="WP_229658083.1">
    <property type="nucleotide sequence ID" value="NZ_BMID01000001.1"/>
</dbReference>
<evidence type="ECO:0000313" key="2">
    <source>
        <dbReference type="EMBL" id="GGA02610.1"/>
    </source>
</evidence>
<evidence type="ECO:0000313" key="3">
    <source>
        <dbReference type="Proteomes" id="UP000603317"/>
    </source>
</evidence>
<dbReference type="SUPFAM" id="SSF53474">
    <property type="entry name" value="alpha/beta-Hydrolases"/>
    <property type="match status" value="1"/>
</dbReference>
<keyword evidence="3" id="KW-1185">Reference proteome</keyword>
<dbReference type="PANTHER" id="PTHR43433">
    <property type="entry name" value="HYDROLASE, ALPHA/BETA FOLD FAMILY PROTEIN"/>
    <property type="match status" value="1"/>
</dbReference>
<reference evidence="3" key="1">
    <citation type="journal article" date="2019" name="Int. J. Syst. Evol. Microbiol.">
        <title>The Global Catalogue of Microorganisms (GCM) 10K type strain sequencing project: providing services to taxonomists for standard genome sequencing and annotation.</title>
        <authorList>
            <consortium name="The Broad Institute Genomics Platform"/>
            <consortium name="The Broad Institute Genome Sequencing Center for Infectious Disease"/>
            <person name="Wu L."/>
            <person name="Ma J."/>
        </authorList>
    </citation>
    <scope>NUCLEOTIDE SEQUENCE [LARGE SCALE GENOMIC DNA]</scope>
    <source>
        <strain evidence="3">CGMCC 1.15297</strain>
    </source>
</reference>
<dbReference type="Gene3D" id="3.40.50.1820">
    <property type="entry name" value="alpha/beta hydrolase"/>
    <property type="match status" value="1"/>
</dbReference>
<dbReference type="PRINTS" id="PR00111">
    <property type="entry name" value="ABHYDROLASE"/>
</dbReference>
<dbReference type="InterPro" id="IPR000073">
    <property type="entry name" value="AB_hydrolase_1"/>
</dbReference>
<comment type="caution">
    <text evidence="2">The sequence shown here is derived from an EMBL/GenBank/DDBJ whole genome shotgun (WGS) entry which is preliminary data.</text>
</comment>
<name>A0ABQ1F8H7_9SPHN</name>
<dbReference type="InterPro" id="IPR029058">
    <property type="entry name" value="AB_hydrolase_fold"/>
</dbReference>
<dbReference type="Proteomes" id="UP000603317">
    <property type="component" value="Unassembled WGS sequence"/>
</dbReference>
<dbReference type="EMBL" id="BMID01000001">
    <property type="protein sequence ID" value="GGA02610.1"/>
    <property type="molecule type" value="Genomic_DNA"/>
</dbReference>
<organism evidence="2 3">
    <name type="scientific">Blastomonas marina</name>
    <dbReference type="NCBI Taxonomy" id="1867408"/>
    <lineage>
        <taxon>Bacteria</taxon>
        <taxon>Pseudomonadati</taxon>
        <taxon>Pseudomonadota</taxon>
        <taxon>Alphaproteobacteria</taxon>
        <taxon>Sphingomonadales</taxon>
        <taxon>Sphingomonadaceae</taxon>
        <taxon>Blastomonas</taxon>
    </lineage>
</organism>
<protein>
    <submittedName>
        <fullName evidence="2">Poly(3-hydroxyalkanoic acid) depolymerase</fullName>
    </submittedName>
</protein>
<evidence type="ECO:0000259" key="1">
    <source>
        <dbReference type="Pfam" id="PF12697"/>
    </source>
</evidence>
<accession>A0ABQ1F8H7</accession>
<dbReference type="InterPro" id="IPR050471">
    <property type="entry name" value="AB_hydrolase"/>
</dbReference>
<proteinExistence type="predicted"/>
<gene>
    <name evidence="2" type="primary">phaD</name>
    <name evidence="2" type="ORF">GCM10010923_09260</name>
</gene>
<dbReference type="PANTHER" id="PTHR43433:SF5">
    <property type="entry name" value="AB HYDROLASE-1 DOMAIN-CONTAINING PROTEIN"/>
    <property type="match status" value="1"/>
</dbReference>
<feature type="domain" description="AB hydrolase-1" evidence="1">
    <location>
        <begin position="50"/>
        <end position="281"/>
    </location>
</feature>
<sequence length="296" mass="32213">MLTHVAAHNEKADCMGDPMNSATVSLEEVGGRTLRVAHWRLDEPSDHPPILFFNGIGANIEAVAPLAEAMPERGFIIFDMPGVGESPEPVLPYNPFTMCWTAAQLLDSLGNEEVDVMGVSWGGAMAQHFALQHGGRTRKLVLAATTPGMLMVPGKWSALSKMVDPRRYVDPNYMNEHFATLYGGMTRDTKATARRDHIGRIKPPSPRGYLYQLIAMLGWTSAPALPFLKKDTLVMMGGDDRIVVPANGKILAGLIPNAKLVEFEDGGHLFLLTHSEEAVAEIRAFLDEGEALPEAA</sequence>